<keyword evidence="3" id="KW-1185">Reference proteome</keyword>
<organism evidence="2 3">
    <name type="scientific">Gossypium schwendimanii</name>
    <name type="common">Cotton</name>
    <dbReference type="NCBI Taxonomy" id="34291"/>
    <lineage>
        <taxon>Eukaryota</taxon>
        <taxon>Viridiplantae</taxon>
        <taxon>Streptophyta</taxon>
        <taxon>Embryophyta</taxon>
        <taxon>Tracheophyta</taxon>
        <taxon>Spermatophyta</taxon>
        <taxon>Magnoliopsida</taxon>
        <taxon>eudicotyledons</taxon>
        <taxon>Gunneridae</taxon>
        <taxon>Pentapetalae</taxon>
        <taxon>rosids</taxon>
        <taxon>malvids</taxon>
        <taxon>Malvales</taxon>
        <taxon>Malvaceae</taxon>
        <taxon>Malvoideae</taxon>
        <taxon>Gossypium</taxon>
    </lineage>
</organism>
<feature type="region of interest" description="Disordered" evidence="1">
    <location>
        <begin position="71"/>
        <end position="116"/>
    </location>
</feature>
<proteinExistence type="predicted"/>
<comment type="caution">
    <text evidence="2">The sequence shown here is derived from an EMBL/GenBank/DDBJ whole genome shotgun (WGS) entry which is preliminary data.</text>
</comment>
<evidence type="ECO:0000256" key="1">
    <source>
        <dbReference type="SAM" id="MobiDB-lite"/>
    </source>
</evidence>
<feature type="compositionally biased region" description="Pro residues" evidence="1">
    <location>
        <begin position="83"/>
        <end position="98"/>
    </location>
</feature>
<dbReference type="OrthoDB" id="10592747at2759"/>
<evidence type="ECO:0000313" key="2">
    <source>
        <dbReference type="EMBL" id="MBA0881518.1"/>
    </source>
</evidence>
<sequence length="116" mass="13051">MLSPGDDPRAISFRLGGIARHFSIVGLGVATELSSLPRQIHYVLDIRKHMRMIPRQPGPFSDQYVLLQMTQQHEDDEHLDNAPLPPPPPRPIPTPLPPSTTTRMHSITLDGIYRTE</sequence>
<dbReference type="EMBL" id="JABFAF010279422">
    <property type="protein sequence ID" value="MBA0881518.1"/>
    <property type="molecule type" value="Genomic_DNA"/>
</dbReference>
<dbReference type="AlphaFoldDB" id="A0A7J9NED2"/>
<name>A0A7J9NED2_GOSSC</name>
<protein>
    <submittedName>
        <fullName evidence="2">Uncharacterized protein</fullName>
    </submittedName>
</protein>
<reference evidence="2 3" key="1">
    <citation type="journal article" date="2019" name="Genome Biol. Evol.">
        <title>Insights into the evolution of the New World diploid cottons (Gossypium, subgenus Houzingenia) based on genome sequencing.</title>
        <authorList>
            <person name="Grover C.E."/>
            <person name="Arick M.A. 2nd"/>
            <person name="Thrash A."/>
            <person name="Conover J.L."/>
            <person name="Sanders W.S."/>
            <person name="Peterson D.G."/>
            <person name="Frelichowski J.E."/>
            <person name="Scheffler J.A."/>
            <person name="Scheffler B.E."/>
            <person name="Wendel J.F."/>
        </authorList>
    </citation>
    <scope>NUCLEOTIDE SEQUENCE [LARGE SCALE GENOMIC DNA]</scope>
    <source>
        <strain evidence="2">1</strain>
        <tissue evidence="2">Leaf</tissue>
    </source>
</reference>
<gene>
    <name evidence="2" type="ORF">Goshw_001940</name>
</gene>
<accession>A0A7J9NED2</accession>
<evidence type="ECO:0000313" key="3">
    <source>
        <dbReference type="Proteomes" id="UP000593576"/>
    </source>
</evidence>
<dbReference type="Proteomes" id="UP000593576">
    <property type="component" value="Unassembled WGS sequence"/>
</dbReference>